<evidence type="ECO:0000256" key="2">
    <source>
        <dbReference type="ARBA" id="ARBA00022723"/>
    </source>
</evidence>
<dbReference type="PANTHER" id="PTHR12629:SF6">
    <property type="entry name" value="DIPHOSPHOINOSITOL POLYPHOSPHATE PHOSPHOHYDROLASE 2-RELATED"/>
    <property type="match status" value="1"/>
</dbReference>
<accession>A0A7N5KAH2</accession>
<dbReference type="GO" id="GO:0000298">
    <property type="term" value="F:endopolyphosphatase activity"/>
    <property type="evidence" value="ECO:0007669"/>
    <property type="project" value="TreeGrafter"/>
</dbReference>
<reference evidence="4" key="2">
    <citation type="submission" date="2025-08" db="UniProtKB">
        <authorList>
            <consortium name="Ensembl"/>
        </authorList>
    </citation>
    <scope>IDENTIFICATION</scope>
</reference>
<dbReference type="InParanoid" id="A0A7N5KAH2"/>
<evidence type="ECO:0008006" key="6">
    <source>
        <dbReference type="Google" id="ProtNLM"/>
    </source>
</evidence>
<dbReference type="SUPFAM" id="SSF55811">
    <property type="entry name" value="Nudix"/>
    <property type="match status" value="1"/>
</dbReference>
<dbReference type="GO" id="GO:0034432">
    <property type="term" value="F:bis(5'-adenosyl)-pentaphosphatase activity"/>
    <property type="evidence" value="ECO:0007669"/>
    <property type="project" value="TreeGrafter"/>
</dbReference>
<sequence length="112" mass="12671">MRSPAVAGALRDVYEEAGVKGKLGRLLGIFEKNQDQKHRTYVYVLNVPEILEDWEDSVNIGRKREWFKVEDAIILQCPKPVHAHYVEKLKLGCSPTNGKSKVPSLPDNKPCL</sequence>
<dbReference type="Ensembl" id="ENSAMET00000037277.1">
    <property type="protein sequence ID" value="ENSAMEP00000037174.1"/>
    <property type="gene ID" value="ENSAMEG00000024276.1"/>
</dbReference>
<dbReference type="GO" id="GO:0071543">
    <property type="term" value="P:diphosphoinositol polyphosphate metabolic process"/>
    <property type="evidence" value="ECO:0007669"/>
    <property type="project" value="TreeGrafter"/>
</dbReference>
<proteinExistence type="predicted"/>
<dbReference type="GO" id="GO:0005634">
    <property type="term" value="C:nucleus"/>
    <property type="evidence" value="ECO:0007669"/>
    <property type="project" value="TreeGrafter"/>
</dbReference>
<evidence type="ECO:0000313" key="4">
    <source>
        <dbReference type="Ensembl" id="ENSAMEP00000037174.1"/>
    </source>
</evidence>
<dbReference type="PANTHER" id="PTHR12629">
    <property type="entry name" value="DIPHOSPHOINOSITOL POLYPHOSPHATE PHOSPHOHYDROLASE"/>
    <property type="match status" value="1"/>
</dbReference>
<dbReference type="InterPro" id="IPR015797">
    <property type="entry name" value="NUDIX_hydrolase-like_dom_sf"/>
</dbReference>
<reference evidence="4 5" key="1">
    <citation type="journal article" date="2010" name="Nature">
        <title>The sequence and de novo assembly of the giant panda genome.</title>
        <authorList>
            <person name="Li R."/>
            <person name="Fan W."/>
            <person name="Tian G."/>
            <person name="Zhu H."/>
            <person name="He L."/>
            <person name="Cai J."/>
            <person name="Huang Q."/>
            <person name="Cai Q."/>
            <person name="Li B."/>
            <person name="Bai Y."/>
            <person name="Zhang Z."/>
            <person name="Zhang Y."/>
            <person name="Wang W."/>
            <person name="Li J."/>
            <person name="Wei F."/>
            <person name="Li H."/>
            <person name="Jian M."/>
            <person name="Li J."/>
            <person name="Zhang Z."/>
            <person name="Nielsen R."/>
            <person name="Li D."/>
            <person name="Gu W."/>
            <person name="Yang Z."/>
            <person name="Xuan Z."/>
            <person name="Ryder O.A."/>
            <person name="Leung F.C."/>
            <person name="Zhou Y."/>
            <person name="Cao J."/>
            <person name="Sun X."/>
            <person name="Fu Y."/>
            <person name="Fang X."/>
            <person name="Guo X."/>
            <person name="Wang B."/>
            <person name="Hou R."/>
            <person name="Shen F."/>
            <person name="Mu B."/>
            <person name="Ni P."/>
            <person name="Lin R."/>
            <person name="Qian W."/>
            <person name="Wang G."/>
            <person name="Yu C."/>
            <person name="Nie W."/>
            <person name="Wang J."/>
            <person name="Wu Z."/>
            <person name="Liang H."/>
            <person name="Min J."/>
            <person name="Wu Q."/>
            <person name="Cheng S."/>
            <person name="Ruan J."/>
            <person name="Wang M."/>
            <person name="Shi Z."/>
            <person name="Wen M."/>
            <person name="Liu B."/>
            <person name="Ren X."/>
            <person name="Zheng H."/>
            <person name="Dong D."/>
            <person name="Cook K."/>
            <person name="Shan G."/>
            <person name="Zhang H."/>
            <person name="Kosiol C."/>
            <person name="Xie X."/>
            <person name="Lu Z."/>
            <person name="Zheng H."/>
            <person name="Li Y."/>
            <person name="Steiner C.C."/>
            <person name="Lam T.T."/>
            <person name="Lin S."/>
            <person name="Zhang Q."/>
            <person name="Li G."/>
            <person name="Tian J."/>
            <person name="Gong T."/>
            <person name="Liu H."/>
            <person name="Zhang D."/>
            <person name="Fang L."/>
            <person name="Ye C."/>
            <person name="Zhang J."/>
            <person name="Hu W."/>
            <person name="Xu A."/>
            <person name="Ren Y."/>
            <person name="Zhang G."/>
            <person name="Bruford M.W."/>
            <person name="Li Q."/>
            <person name="Ma L."/>
            <person name="Guo Y."/>
            <person name="An N."/>
            <person name="Hu Y."/>
            <person name="Zheng Y."/>
            <person name="Shi Y."/>
            <person name="Li Z."/>
            <person name="Liu Q."/>
            <person name="Chen Y."/>
            <person name="Zhao J."/>
            <person name="Qu N."/>
            <person name="Zhao S."/>
            <person name="Tian F."/>
            <person name="Wang X."/>
            <person name="Wang H."/>
            <person name="Xu L."/>
            <person name="Liu X."/>
            <person name="Vinar T."/>
            <person name="Wang Y."/>
            <person name="Lam T.W."/>
            <person name="Yiu S.M."/>
            <person name="Liu S."/>
            <person name="Zhang H."/>
            <person name="Li D."/>
            <person name="Huang Y."/>
            <person name="Wang X."/>
            <person name="Yang G."/>
            <person name="Jiang Z."/>
            <person name="Wang J."/>
            <person name="Qin N."/>
            <person name="Li L."/>
            <person name="Li J."/>
            <person name="Bolund L."/>
            <person name="Kristiansen K."/>
            <person name="Wong G.K."/>
            <person name="Olson M."/>
            <person name="Zhang X."/>
            <person name="Li S."/>
            <person name="Yang H."/>
            <person name="Wang J."/>
            <person name="Wang J."/>
        </authorList>
    </citation>
    <scope>NUCLEOTIDE SEQUENCE [LARGE SCALE GENOMIC DNA]</scope>
</reference>
<dbReference type="GO" id="GO:0046872">
    <property type="term" value="F:metal ion binding"/>
    <property type="evidence" value="ECO:0007669"/>
    <property type="project" value="UniProtKB-KW"/>
</dbReference>
<keyword evidence="3" id="KW-0378">Hydrolase</keyword>
<evidence type="ECO:0000256" key="3">
    <source>
        <dbReference type="ARBA" id="ARBA00022801"/>
    </source>
</evidence>
<dbReference type="GO" id="GO:0005737">
    <property type="term" value="C:cytoplasm"/>
    <property type="evidence" value="ECO:0007669"/>
    <property type="project" value="TreeGrafter"/>
</dbReference>
<dbReference type="GO" id="GO:0008486">
    <property type="term" value="F:diphosphoinositol-polyphosphate diphosphatase activity"/>
    <property type="evidence" value="ECO:0007669"/>
    <property type="project" value="TreeGrafter"/>
</dbReference>
<protein>
    <recommendedName>
        <fullName evidence="6">Nudix hydrolase domain-containing protein</fullName>
    </recommendedName>
</protein>
<dbReference type="GO" id="GO:0034431">
    <property type="term" value="F:bis(5'-adenosyl)-hexaphosphatase activity"/>
    <property type="evidence" value="ECO:0007669"/>
    <property type="project" value="TreeGrafter"/>
</dbReference>
<name>A0A7N5KAH2_AILME</name>
<keyword evidence="5" id="KW-1185">Reference proteome</keyword>
<dbReference type="GO" id="GO:1901911">
    <property type="term" value="P:adenosine 5'-(hexahydrogen pentaphosphate) catabolic process"/>
    <property type="evidence" value="ECO:0007669"/>
    <property type="project" value="TreeGrafter"/>
</dbReference>
<dbReference type="GeneTree" id="ENSGT00940000155210"/>
<dbReference type="GO" id="GO:1901909">
    <property type="term" value="P:diadenosine hexaphosphate catabolic process"/>
    <property type="evidence" value="ECO:0007669"/>
    <property type="project" value="TreeGrafter"/>
</dbReference>
<organism evidence="4 5">
    <name type="scientific">Ailuropoda melanoleuca</name>
    <name type="common">Giant panda</name>
    <dbReference type="NCBI Taxonomy" id="9646"/>
    <lineage>
        <taxon>Eukaryota</taxon>
        <taxon>Metazoa</taxon>
        <taxon>Chordata</taxon>
        <taxon>Craniata</taxon>
        <taxon>Vertebrata</taxon>
        <taxon>Euteleostomi</taxon>
        <taxon>Mammalia</taxon>
        <taxon>Eutheria</taxon>
        <taxon>Laurasiatheria</taxon>
        <taxon>Carnivora</taxon>
        <taxon>Caniformia</taxon>
        <taxon>Ursidae</taxon>
        <taxon>Ailuropoda</taxon>
    </lineage>
</organism>
<evidence type="ECO:0000256" key="1">
    <source>
        <dbReference type="ARBA" id="ARBA00001936"/>
    </source>
</evidence>
<reference evidence="4" key="3">
    <citation type="submission" date="2025-09" db="UniProtKB">
        <authorList>
            <consortium name="Ensembl"/>
        </authorList>
    </citation>
    <scope>IDENTIFICATION</scope>
</reference>
<dbReference type="Gene3D" id="3.90.79.10">
    <property type="entry name" value="Nucleoside Triphosphate Pyrophosphohydrolase"/>
    <property type="match status" value="1"/>
</dbReference>
<dbReference type="Proteomes" id="UP000008912">
    <property type="component" value="Unassembled WGS sequence"/>
</dbReference>
<comment type="cofactor">
    <cofactor evidence="1">
        <name>Mn(2+)</name>
        <dbReference type="ChEBI" id="CHEBI:29035"/>
    </cofactor>
</comment>
<keyword evidence="2" id="KW-0479">Metal-binding</keyword>
<evidence type="ECO:0000313" key="5">
    <source>
        <dbReference type="Proteomes" id="UP000008912"/>
    </source>
</evidence>
<dbReference type="GO" id="GO:1901907">
    <property type="term" value="P:diadenosine pentaphosphate catabolic process"/>
    <property type="evidence" value="ECO:0007669"/>
    <property type="project" value="TreeGrafter"/>
</dbReference>
<dbReference type="AlphaFoldDB" id="A0A7N5KAH2"/>